<keyword evidence="5" id="KW-0395">Inflammatory response</keyword>
<sequence length="423" mass="47737">MAELFPVTNTQTSSYDLQFSDADSSETREPCRPLSGSHPVPSLSPATDTKISRQSMSLPELRSSFEEFTPDISVDEDNETYRFKCSSPGLYQCTVTGLVFHMEGGGGVVYRTVPWDRRQLSRHHKKPAGPLFDIQCVQQCVCQLHLPHLAHVTDEGIEFIRPQKITETHIVLNITGFSGYGNVKDEDSPPDPVRALVLLFYRPPEDPDPESLINVLLLPKNISLRNVVQSRKRLVGHETYIETSPHCKLQPEQTYTLSTCPEDVSVLVQPTEAEFDSENYDNYLPSFQVILGDIRTHLKLFLTDTRGSFSAWERRVCLRSTEKRKSCGLNAGNQLPNQRLLDVRSCFIDGISEPVLKSLLDKLLETKVMTDSERESVDEMDNKRDKARFVIDTVRKKGEAAGSEMMELLCELDPFLCGHLGLM</sequence>
<evidence type="ECO:0008006" key="11">
    <source>
        <dbReference type="Google" id="ProtNLM"/>
    </source>
</evidence>
<dbReference type="Gene3D" id="1.10.533.10">
    <property type="entry name" value="Death Domain, Fas"/>
    <property type="match status" value="1"/>
</dbReference>
<proteinExistence type="predicted"/>
<dbReference type="Proteomes" id="UP001187415">
    <property type="component" value="Unassembled WGS sequence"/>
</dbReference>
<dbReference type="GO" id="GO:0005829">
    <property type="term" value="C:cytosol"/>
    <property type="evidence" value="ECO:0007669"/>
    <property type="project" value="UniProtKB-SubCell"/>
</dbReference>
<evidence type="ECO:0000256" key="1">
    <source>
        <dbReference type="ARBA" id="ARBA00004514"/>
    </source>
</evidence>
<keyword evidence="3" id="KW-0399">Innate immunity</keyword>
<dbReference type="PROSITE" id="PS50209">
    <property type="entry name" value="CARD"/>
    <property type="match status" value="1"/>
</dbReference>
<comment type="subcellular location">
    <subcellularLocation>
        <location evidence="1">Cytoplasm</location>
        <location evidence="1">Cytosol</location>
    </subcellularLocation>
</comment>
<keyword evidence="10" id="KW-1185">Reference proteome</keyword>
<dbReference type="PANTHER" id="PTHR46985:SF2">
    <property type="entry name" value="APOPTOSIS-ASSOCIATED SPECK-LIKE PROTEIN CONTAINING A CARD"/>
    <property type="match status" value="1"/>
</dbReference>
<dbReference type="AlphaFoldDB" id="A0AA88T197"/>
<evidence type="ECO:0000256" key="2">
    <source>
        <dbReference type="ARBA" id="ARBA00022490"/>
    </source>
</evidence>
<dbReference type="PANTHER" id="PTHR46985">
    <property type="entry name" value="NACHT, LRR AND PYD DOMAINS-CONTAINING PROTEIN 1"/>
    <property type="match status" value="1"/>
</dbReference>
<dbReference type="GO" id="GO:0045087">
    <property type="term" value="P:innate immune response"/>
    <property type="evidence" value="ECO:0007669"/>
    <property type="project" value="UniProtKB-KW"/>
</dbReference>
<keyword evidence="4" id="KW-0391">Immunity</keyword>
<organism evidence="9 10">
    <name type="scientific">Channa striata</name>
    <name type="common">Snakehead murrel</name>
    <name type="synonym">Ophicephalus striatus</name>
    <dbReference type="NCBI Taxonomy" id="64152"/>
    <lineage>
        <taxon>Eukaryota</taxon>
        <taxon>Metazoa</taxon>
        <taxon>Chordata</taxon>
        <taxon>Craniata</taxon>
        <taxon>Vertebrata</taxon>
        <taxon>Euteleostomi</taxon>
        <taxon>Actinopterygii</taxon>
        <taxon>Neopterygii</taxon>
        <taxon>Teleostei</taxon>
        <taxon>Neoteleostei</taxon>
        <taxon>Acanthomorphata</taxon>
        <taxon>Anabantaria</taxon>
        <taxon>Anabantiformes</taxon>
        <taxon>Channoidei</taxon>
        <taxon>Channidae</taxon>
        <taxon>Channa</taxon>
    </lineage>
</organism>
<evidence type="ECO:0000313" key="10">
    <source>
        <dbReference type="Proteomes" id="UP001187415"/>
    </source>
</evidence>
<evidence type="ECO:0000256" key="6">
    <source>
        <dbReference type="SAM" id="MobiDB-lite"/>
    </source>
</evidence>
<dbReference type="SUPFAM" id="SSF47986">
    <property type="entry name" value="DEATH domain"/>
    <property type="match status" value="1"/>
</dbReference>
<dbReference type="Pfam" id="PF13553">
    <property type="entry name" value="FIIND"/>
    <property type="match status" value="1"/>
</dbReference>
<feature type="domain" description="CARD" evidence="7">
    <location>
        <begin position="332"/>
        <end position="423"/>
    </location>
</feature>
<dbReference type="Pfam" id="PF00619">
    <property type="entry name" value="CARD"/>
    <property type="match status" value="1"/>
</dbReference>
<evidence type="ECO:0000256" key="4">
    <source>
        <dbReference type="ARBA" id="ARBA00022859"/>
    </source>
</evidence>
<dbReference type="Pfam" id="PF23679">
    <property type="entry name" value="UPA-FIIND"/>
    <property type="match status" value="1"/>
</dbReference>
<keyword evidence="2" id="KW-0963">Cytoplasm</keyword>
<comment type="caution">
    <text evidence="9">The sequence shown here is derived from an EMBL/GenBank/DDBJ whole genome shotgun (WGS) entry which is preliminary data.</text>
</comment>
<dbReference type="EMBL" id="JAUPFM010000002">
    <property type="protein sequence ID" value="KAK2859828.1"/>
    <property type="molecule type" value="Genomic_DNA"/>
</dbReference>
<name>A0AA88T197_CHASR</name>
<dbReference type="InterPro" id="IPR001315">
    <property type="entry name" value="CARD"/>
</dbReference>
<protein>
    <recommendedName>
        <fullName evidence="11">Caspase recruitment domain-containing protein 8</fullName>
    </recommendedName>
</protein>
<evidence type="ECO:0000259" key="7">
    <source>
        <dbReference type="PROSITE" id="PS50209"/>
    </source>
</evidence>
<evidence type="ECO:0000256" key="3">
    <source>
        <dbReference type="ARBA" id="ARBA00022588"/>
    </source>
</evidence>
<dbReference type="SMART" id="SM00114">
    <property type="entry name" value="CARD"/>
    <property type="match status" value="1"/>
</dbReference>
<dbReference type="PROSITE" id="PS51830">
    <property type="entry name" value="FIIND"/>
    <property type="match status" value="1"/>
</dbReference>
<dbReference type="InterPro" id="IPR011029">
    <property type="entry name" value="DEATH-like_dom_sf"/>
</dbReference>
<dbReference type="InterPro" id="IPR025307">
    <property type="entry name" value="FIIND_dom"/>
</dbReference>
<reference evidence="9" key="1">
    <citation type="submission" date="2023-07" db="EMBL/GenBank/DDBJ databases">
        <title>Chromosome-level Genome Assembly of Striped Snakehead (Channa striata).</title>
        <authorList>
            <person name="Liu H."/>
        </authorList>
    </citation>
    <scope>NUCLEOTIDE SEQUENCE</scope>
    <source>
        <strain evidence="9">Gz</strain>
        <tissue evidence="9">Muscle</tissue>
    </source>
</reference>
<gene>
    <name evidence="9" type="ORF">Q5P01_004448</name>
</gene>
<feature type="region of interest" description="Disordered" evidence="6">
    <location>
        <begin position="15"/>
        <end position="51"/>
    </location>
</feature>
<accession>A0AA88T197</accession>
<evidence type="ECO:0000256" key="5">
    <source>
        <dbReference type="ARBA" id="ARBA00023198"/>
    </source>
</evidence>
<dbReference type="GO" id="GO:0006954">
    <property type="term" value="P:inflammatory response"/>
    <property type="evidence" value="ECO:0007669"/>
    <property type="project" value="UniProtKB-KW"/>
</dbReference>
<evidence type="ECO:0000313" key="9">
    <source>
        <dbReference type="EMBL" id="KAK2859828.1"/>
    </source>
</evidence>
<evidence type="ECO:0000259" key="8">
    <source>
        <dbReference type="PROSITE" id="PS51830"/>
    </source>
</evidence>
<dbReference type="GO" id="GO:0042981">
    <property type="term" value="P:regulation of apoptotic process"/>
    <property type="evidence" value="ECO:0007669"/>
    <property type="project" value="InterPro"/>
</dbReference>
<feature type="domain" description="FIIND" evidence="8">
    <location>
        <begin position="62"/>
        <end position="330"/>
    </location>
</feature>
<dbReference type="InterPro" id="IPR051249">
    <property type="entry name" value="NLRP_Inflammasome"/>
</dbReference>